<dbReference type="Pfam" id="PF01253">
    <property type="entry name" value="SUI1"/>
    <property type="match status" value="1"/>
</dbReference>
<dbReference type="PROSITE" id="PS50296">
    <property type="entry name" value="SUI1"/>
    <property type="match status" value="1"/>
</dbReference>
<evidence type="ECO:0000256" key="9">
    <source>
        <dbReference type="RuleBase" id="RU363075"/>
    </source>
</evidence>
<evidence type="ECO:0000256" key="3">
    <source>
        <dbReference type="ARBA" id="ARBA00022676"/>
    </source>
</evidence>
<evidence type="ECO:0000256" key="2">
    <source>
        <dbReference type="ARBA" id="ARBA00005422"/>
    </source>
</evidence>
<keyword evidence="10" id="KW-0732">Signal</keyword>
<dbReference type="InterPro" id="IPR001950">
    <property type="entry name" value="SUI1"/>
</dbReference>
<comment type="similarity">
    <text evidence="2">Belongs to the SUI1 family.</text>
</comment>
<evidence type="ECO:0000259" key="11">
    <source>
        <dbReference type="PROSITE" id="PS50296"/>
    </source>
</evidence>
<feature type="signal peptide" evidence="10">
    <location>
        <begin position="1"/>
        <end position="19"/>
    </location>
</feature>
<evidence type="ECO:0000313" key="13">
    <source>
        <dbReference type="Proteomes" id="UP001620626"/>
    </source>
</evidence>
<feature type="chain" id="PRO_5044885354" description="Mannosyltransferase" evidence="10">
    <location>
        <begin position="20"/>
        <end position="599"/>
    </location>
</feature>
<dbReference type="GO" id="GO:0016757">
    <property type="term" value="F:glycosyltransferase activity"/>
    <property type="evidence" value="ECO:0007669"/>
    <property type="project" value="UniProtKB-KW"/>
</dbReference>
<dbReference type="InterPro" id="IPR005599">
    <property type="entry name" value="GPI_mannosylTrfase"/>
</dbReference>
<evidence type="ECO:0000256" key="10">
    <source>
        <dbReference type="SAM" id="SignalP"/>
    </source>
</evidence>
<proteinExistence type="inferred from homology"/>
<feature type="transmembrane region" description="Helical" evidence="9">
    <location>
        <begin position="175"/>
        <end position="203"/>
    </location>
</feature>
<keyword evidence="5 9" id="KW-0812">Transmembrane</keyword>
<evidence type="ECO:0000256" key="1">
    <source>
        <dbReference type="ARBA" id="ARBA00004477"/>
    </source>
</evidence>
<dbReference type="InterPro" id="IPR036877">
    <property type="entry name" value="SUI1_dom_sf"/>
</dbReference>
<feature type="domain" description="SUI1" evidence="11">
    <location>
        <begin position="517"/>
        <end position="587"/>
    </location>
</feature>
<dbReference type="Proteomes" id="UP001620626">
    <property type="component" value="Unassembled WGS sequence"/>
</dbReference>
<dbReference type="AlphaFoldDB" id="A0ABD2LWQ4"/>
<comment type="similarity">
    <text evidence="9">Belongs to the glycosyltransferase 22 family.</text>
</comment>
<sequence length="599" mass="69414">MFSISNPIDFVALRFVCLAFSISWFVPDEVFQSIEVAYRMVYGHGYLAWEWDPSWALRSSLHPFIYAVIFWALRAFRLDFGPVIRWAPHLFHAFLFMLTDAFYIKWIRKIGLSYNVFRLTTTLYACNWFLLYCSTRTLSNSIECSLSLIALYFYESGETKGAKNGKTVTSNPQKGFSLCVFLVAVATVLRPTTLFLWAQLILLRIWHLFTAEGFSRAMVTVLKLAPFFLLPFGLSLFFDSFFYGKPVLCLWNFLHFNVFRGGSANFGVHHWSWYLTHAVPPLLTLLLLPLLTSLPRFGHLNMKKRYAVAAFIYLVGHSFISHKEHRFLLPILPLIFPYLALELNNYKAKWTNCLKYCYIGLNLLLATYFGLVHQRGPSAVNGRLIELIDTWGPNREGIKILQLMPCFSLPQYAHLHPFSNKTSIQMLDCSPAFIRIAHGDADAEDEMDKFYKDPEGWLNSKWYKNSLFDADIIIAYERVYHRMIILLAMADSIQNLNKPKDAFEQLEEEEGTRQGFCHIRIQQRTGRKTITTVQGIAPEYDLKKIVRYLKKEYNCNGTIVEHPEYGEVIQLTGDQRQHIKDFLCKVGIVKEDNCKIHGF</sequence>
<dbReference type="SUPFAM" id="SSF55159">
    <property type="entry name" value="eIF1-like"/>
    <property type="match status" value="1"/>
</dbReference>
<dbReference type="EC" id="2.4.1.-" evidence="9"/>
<reference evidence="12 13" key="1">
    <citation type="submission" date="2024-10" db="EMBL/GenBank/DDBJ databases">
        <authorList>
            <person name="Kim D."/>
        </authorList>
    </citation>
    <scope>NUCLEOTIDE SEQUENCE [LARGE SCALE GENOMIC DNA]</scope>
    <source>
        <strain evidence="12">BH-2024</strain>
    </source>
</reference>
<dbReference type="CDD" id="cd11566">
    <property type="entry name" value="eIF1_SUI1"/>
    <property type="match status" value="1"/>
</dbReference>
<accession>A0ABD2LWQ4</accession>
<keyword evidence="8 9" id="KW-0472">Membrane</keyword>
<dbReference type="GO" id="GO:0005789">
    <property type="term" value="C:endoplasmic reticulum membrane"/>
    <property type="evidence" value="ECO:0007669"/>
    <property type="project" value="UniProtKB-SubCell"/>
</dbReference>
<keyword evidence="3 9" id="KW-0328">Glycosyltransferase</keyword>
<dbReference type="InterPro" id="IPR005874">
    <property type="entry name" value="SUI1_euk"/>
</dbReference>
<dbReference type="Gene3D" id="3.30.780.10">
    <property type="entry name" value="SUI1-like domain"/>
    <property type="match status" value="1"/>
</dbReference>
<keyword evidence="7 9" id="KW-1133">Transmembrane helix</keyword>
<comment type="subcellular location">
    <subcellularLocation>
        <location evidence="1 9">Endoplasmic reticulum membrane</location>
        <topology evidence="1 9">Multi-pass membrane protein</topology>
    </subcellularLocation>
</comment>
<evidence type="ECO:0000256" key="5">
    <source>
        <dbReference type="ARBA" id="ARBA00022692"/>
    </source>
</evidence>
<keyword evidence="13" id="KW-1185">Reference proteome</keyword>
<dbReference type="EMBL" id="JBICBT010000240">
    <property type="protein sequence ID" value="KAL3119624.1"/>
    <property type="molecule type" value="Genomic_DNA"/>
</dbReference>
<feature type="transmembrane region" description="Helical" evidence="9">
    <location>
        <begin position="224"/>
        <end position="244"/>
    </location>
</feature>
<gene>
    <name evidence="12" type="ORF">niasHT_006710</name>
</gene>
<name>A0ABD2LWQ4_9BILA</name>
<feature type="transmembrane region" description="Helical" evidence="9">
    <location>
        <begin position="112"/>
        <end position="131"/>
    </location>
</feature>
<evidence type="ECO:0000256" key="6">
    <source>
        <dbReference type="ARBA" id="ARBA00022824"/>
    </source>
</evidence>
<dbReference type="PANTHER" id="PTHR22760">
    <property type="entry name" value="GLYCOSYLTRANSFERASE"/>
    <property type="match status" value="1"/>
</dbReference>
<evidence type="ECO:0000256" key="7">
    <source>
        <dbReference type="ARBA" id="ARBA00022989"/>
    </source>
</evidence>
<feature type="transmembrane region" description="Helical" evidence="9">
    <location>
        <begin position="7"/>
        <end position="26"/>
    </location>
</feature>
<organism evidence="12 13">
    <name type="scientific">Heterodera trifolii</name>
    <dbReference type="NCBI Taxonomy" id="157864"/>
    <lineage>
        <taxon>Eukaryota</taxon>
        <taxon>Metazoa</taxon>
        <taxon>Ecdysozoa</taxon>
        <taxon>Nematoda</taxon>
        <taxon>Chromadorea</taxon>
        <taxon>Rhabditida</taxon>
        <taxon>Tylenchina</taxon>
        <taxon>Tylenchomorpha</taxon>
        <taxon>Tylenchoidea</taxon>
        <taxon>Heteroderidae</taxon>
        <taxon>Heteroderinae</taxon>
        <taxon>Heterodera</taxon>
    </lineage>
</organism>
<dbReference type="PANTHER" id="PTHR22760:SF4">
    <property type="entry name" value="GPI MANNOSYLTRANSFERASE 3"/>
    <property type="match status" value="1"/>
</dbReference>
<comment type="caution">
    <text evidence="12">The sequence shown here is derived from an EMBL/GenBank/DDBJ whole genome shotgun (WGS) entry which is preliminary data.</text>
</comment>
<feature type="transmembrane region" description="Helical" evidence="9">
    <location>
        <begin position="356"/>
        <end position="373"/>
    </location>
</feature>
<evidence type="ECO:0000313" key="12">
    <source>
        <dbReference type="EMBL" id="KAL3119624.1"/>
    </source>
</evidence>
<keyword evidence="6 9" id="KW-0256">Endoplasmic reticulum</keyword>
<keyword evidence="4" id="KW-0808">Transferase</keyword>
<dbReference type="Pfam" id="PF03901">
    <property type="entry name" value="Glyco_transf_22"/>
    <property type="match status" value="1"/>
</dbReference>
<feature type="transmembrane region" description="Helical" evidence="9">
    <location>
        <begin position="271"/>
        <end position="294"/>
    </location>
</feature>
<protein>
    <recommendedName>
        <fullName evidence="9">Mannosyltransferase</fullName>
        <ecNumber evidence="9">2.4.1.-</ecNumber>
    </recommendedName>
</protein>
<evidence type="ECO:0000256" key="4">
    <source>
        <dbReference type="ARBA" id="ARBA00022679"/>
    </source>
</evidence>
<evidence type="ECO:0000256" key="8">
    <source>
        <dbReference type="ARBA" id="ARBA00023136"/>
    </source>
</evidence>